<evidence type="ECO:0000256" key="1">
    <source>
        <dbReference type="SAM" id="MobiDB-lite"/>
    </source>
</evidence>
<feature type="compositionally biased region" description="Polar residues" evidence="1">
    <location>
        <begin position="1"/>
        <end position="11"/>
    </location>
</feature>
<reference evidence="2 3" key="1">
    <citation type="submission" date="2021-06" db="EMBL/GenBank/DDBJ databases">
        <title>Caerostris darwini draft genome.</title>
        <authorList>
            <person name="Kono N."/>
            <person name="Arakawa K."/>
        </authorList>
    </citation>
    <scope>NUCLEOTIDE SEQUENCE [LARGE SCALE GENOMIC DNA]</scope>
</reference>
<evidence type="ECO:0000313" key="3">
    <source>
        <dbReference type="Proteomes" id="UP001054837"/>
    </source>
</evidence>
<keyword evidence="3" id="KW-1185">Reference proteome</keyword>
<accession>A0AAV4PQ74</accession>
<feature type="region of interest" description="Disordered" evidence="1">
    <location>
        <begin position="1"/>
        <end position="35"/>
    </location>
</feature>
<gene>
    <name evidence="2" type="ORF">CDAR_17011</name>
</gene>
<evidence type="ECO:0000313" key="2">
    <source>
        <dbReference type="EMBL" id="GIX98283.1"/>
    </source>
</evidence>
<dbReference type="EMBL" id="BPLQ01003131">
    <property type="protein sequence ID" value="GIX98283.1"/>
    <property type="molecule type" value="Genomic_DNA"/>
</dbReference>
<protein>
    <submittedName>
        <fullName evidence="2">Uncharacterized protein</fullName>
    </submittedName>
</protein>
<dbReference type="Proteomes" id="UP001054837">
    <property type="component" value="Unassembled WGS sequence"/>
</dbReference>
<organism evidence="2 3">
    <name type="scientific">Caerostris darwini</name>
    <dbReference type="NCBI Taxonomy" id="1538125"/>
    <lineage>
        <taxon>Eukaryota</taxon>
        <taxon>Metazoa</taxon>
        <taxon>Ecdysozoa</taxon>
        <taxon>Arthropoda</taxon>
        <taxon>Chelicerata</taxon>
        <taxon>Arachnida</taxon>
        <taxon>Araneae</taxon>
        <taxon>Araneomorphae</taxon>
        <taxon>Entelegynae</taxon>
        <taxon>Araneoidea</taxon>
        <taxon>Araneidae</taxon>
        <taxon>Caerostris</taxon>
    </lineage>
</organism>
<sequence length="503" mass="56563">MLYTSDSNLNKHTNEKEHPFPQSDEPSEIGMNQKTQPYVMFQNQEASKEIEPLGSSVSQDKQFLPCTDVSLSSNLLQRNKKLSKIQNLKDAAKIVSQLANELIAAEEFPEKRWCKDANVSSDEKCILMSQSGKVSEPDSGCESSTNLDRYKMLMGKLKLPNIEESNIDQKTSIEMIKSGEFNLQLQVQKELTALQPKKASTFQDYSKFENILAQVRKLQKKMNVQKMHLIKEAAMMNDLPYWNATEKTSESGQLQTNLQNLAEITPKNISVTETSFKSSNTTTESSKFQRYLNFRASQIAEIESEMCPPIQKVNSINKHVNRDLLKDAVHAARQKYLSSLAHLKTEEIKPLNAVDKFSSSTDIRTRVENLVKRLEQDMLERNATKSSERIESETSVGESNAPIVTDVDSLIHNHELEACRESIEDIKTKNCDNLEEDAIQSISAFKDEPICEESIDCSQNLTANFMVTPVTQTPKTLEFDSPDISTSEHGTSEGSLVEISASG</sequence>
<feature type="region of interest" description="Disordered" evidence="1">
    <location>
        <begin position="476"/>
        <end position="503"/>
    </location>
</feature>
<dbReference type="AlphaFoldDB" id="A0AAV4PQ74"/>
<name>A0AAV4PQ74_9ARAC</name>
<comment type="caution">
    <text evidence="2">The sequence shown here is derived from an EMBL/GenBank/DDBJ whole genome shotgun (WGS) entry which is preliminary data.</text>
</comment>
<proteinExistence type="predicted"/>
<feature type="compositionally biased region" description="Polar residues" evidence="1">
    <location>
        <begin position="483"/>
        <end position="494"/>
    </location>
</feature>